<dbReference type="InterPro" id="IPR004764">
    <property type="entry name" value="MdtF-like"/>
</dbReference>
<evidence type="ECO:0000256" key="3">
    <source>
        <dbReference type="ARBA" id="ARBA00022448"/>
    </source>
</evidence>
<dbReference type="Proteomes" id="UP000186469">
    <property type="component" value="Unassembled WGS sequence"/>
</dbReference>
<keyword evidence="4" id="KW-1003">Cell membrane</keyword>
<evidence type="ECO:0000256" key="4">
    <source>
        <dbReference type="ARBA" id="ARBA00022475"/>
    </source>
</evidence>
<evidence type="ECO:0000256" key="6">
    <source>
        <dbReference type="ARBA" id="ARBA00022692"/>
    </source>
</evidence>
<keyword evidence="8 9" id="KW-0472">Membrane</keyword>
<feature type="transmembrane region" description="Helical" evidence="9">
    <location>
        <begin position="994"/>
        <end position="1018"/>
    </location>
</feature>
<protein>
    <submittedName>
        <fullName evidence="10">Hydrophobe/amphiphile efflux-1 (HAE1) family protein</fullName>
    </submittedName>
</protein>
<comment type="similarity">
    <text evidence="2">Belongs to the resistance-nodulation-cell division (RND) (TC 2.A.6) family.</text>
</comment>
<feature type="transmembrane region" description="Helical" evidence="9">
    <location>
        <begin position="867"/>
        <end position="885"/>
    </location>
</feature>
<dbReference type="OrthoDB" id="9759330at2"/>
<dbReference type="PRINTS" id="PR00702">
    <property type="entry name" value="ACRIFLAVINRP"/>
</dbReference>
<dbReference type="AlphaFoldDB" id="A0A1M7S9V5"/>
<dbReference type="RefSeq" id="WP_072696343.1">
    <property type="nucleotide sequence ID" value="NZ_FRDI01000003.1"/>
</dbReference>
<dbReference type="InterPro" id="IPR001036">
    <property type="entry name" value="Acrflvin-R"/>
</dbReference>
<keyword evidence="6 9" id="KW-0812">Transmembrane</keyword>
<feature type="transmembrane region" description="Helical" evidence="9">
    <location>
        <begin position="341"/>
        <end position="360"/>
    </location>
</feature>
<keyword evidence="7 9" id="KW-1133">Transmembrane helix</keyword>
<dbReference type="EMBL" id="FRDI01000003">
    <property type="protein sequence ID" value="SHN55230.1"/>
    <property type="molecule type" value="Genomic_DNA"/>
</dbReference>
<dbReference type="STRING" id="1121455.SAMN02745728_00647"/>
<gene>
    <name evidence="10" type="ORF">SAMN02745728_00647</name>
</gene>
<dbReference type="PANTHER" id="PTHR32063:SF76">
    <property type="entry name" value="EFFLUX PUMP MEMBRANE TRANSPORTER"/>
    <property type="match status" value="1"/>
</dbReference>
<feature type="transmembrane region" description="Helical" evidence="9">
    <location>
        <begin position="444"/>
        <end position="464"/>
    </location>
</feature>
<dbReference type="GO" id="GO:0042910">
    <property type="term" value="F:xenobiotic transmembrane transporter activity"/>
    <property type="evidence" value="ECO:0007669"/>
    <property type="project" value="TreeGrafter"/>
</dbReference>
<evidence type="ECO:0000256" key="7">
    <source>
        <dbReference type="ARBA" id="ARBA00022989"/>
    </source>
</evidence>
<dbReference type="SUPFAM" id="SSF82693">
    <property type="entry name" value="Multidrug efflux transporter AcrB pore domain, PN1, PN2, PC1 and PC2 subdomains"/>
    <property type="match status" value="4"/>
</dbReference>
<keyword evidence="11" id="KW-1185">Reference proteome</keyword>
<dbReference type="GO" id="GO:0015562">
    <property type="term" value="F:efflux transmembrane transporter activity"/>
    <property type="evidence" value="ECO:0007669"/>
    <property type="project" value="InterPro"/>
</dbReference>
<feature type="transmembrane region" description="Helical" evidence="9">
    <location>
        <begin position="918"/>
        <end position="939"/>
    </location>
</feature>
<sequence length="1036" mass="111863">MLNFFISRPKFAMVISLVITIVGAVALRFIPVEQLPDITPPVISVSAFYPGANANDVSEAVAAPIEAEVNGVNGMLYMESTASNNGNYELNITFAPGTNPDLAAVEVQNRVAQVNARLPVEVIDQGVEVRQRSTNILLGVSMYSPDGSQSQLALSNFTSINVSDSIARIPGVGVVQLFGARDYSMRIWLDPSRMNALNITTPEILQALREQNVLAAAGQVGSPPSSETQQQTLTIVAQGRLSSAEGFGNLILRSDTNGAFVRLRDVATTVLGAENYVINAATNDTPSVFLAVFPAPGANALQLSDAVHKEMERLKPTFPSGMGYDIKYDSTDFVSATMNEIVISLTLTFIVVLAVVYFFLQNVRAIFIVSIVIPVSLVGTFAVLYAFGFSANTLSLFAIILALTMVVDDAIVVVENVSRLMDEDPNISSVEATKKAMKEIAGPIIATTLVLLAVFVPVAALPGITGTLFRQFAVTISASMAISSIAALTLSPALCATLLRRNTGQPGKLFVWFNNFLDKLRDGYVWLATKVSRFAFVAILGMVGAVLITWLGFKLLPTGFLPNEDQGYFIVSIQLPDGASLSRTSQVVEQTRQIVKRQEGFEDIILITGYNLLSGTAATNSAFGYVVLKDWSERPHVEDIINRLQPELNTIPSAFIIAQSPPAIIGLGNASGFDLRIQALSGQSMQELFMVSSSIITLANQHPQLTRVFTTSSAVVPQVALELDRDRAALFGVPPSRIFGTLQAAFGSITGGDFNYQGRVFRVMLQNDMPYRERISQISQLKVRNNNGQLVSLDSVVKVSQTIGSPFIQHFNQFRTIAISGSPMPGVSSGESLAIMEDILKKNLPDGYDRAWSGMSYQEQQVGNQAVFIYIAACVFAYLFLVAQYESWTIPMTVIFSVIFAISGGLIGLGLAGFANDIYAQIGLVLLIGIAAKNAILIVEFSKMRREEGASIHDAAIEGAKTRFRAVMMTAISFIFGVMPLMFASGAGAASRQIIGTTVFSGMLAATVVGIIFIPALYKWLQTMSEWKLTKKEAQE</sequence>
<dbReference type="Gene3D" id="3.30.2090.10">
    <property type="entry name" value="Multidrug efflux transporter AcrB TolC docking domain, DN and DC subdomains"/>
    <property type="match status" value="2"/>
</dbReference>
<feature type="transmembrane region" description="Helical" evidence="9">
    <location>
        <begin position="476"/>
        <end position="499"/>
    </location>
</feature>
<dbReference type="GO" id="GO:0005886">
    <property type="term" value="C:plasma membrane"/>
    <property type="evidence" value="ECO:0007669"/>
    <property type="project" value="UniProtKB-SubCell"/>
</dbReference>
<dbReference type="SUPFAM" id="SSF82866">
    <property type="entry name" value="Multidrug efflux transporter AcrB transmembrane domain"/>
    <property type="match status" value="2"/>
</dbReference>
<dbReference type="Gene3D" id="3.30.70.1320">
    <property type="entry name" value="Multidrug efflux transporter AcrB pore domain like"/>
    <property type="match status" value="1"/>
</dbReference>
<reference evidence="10 11" key="1">
    <citation type="submission" date="2016-12" db="EMBL/GenBank/DDBJ databases">
        <authorList>
            <person name="Song W.-J."/>
            <person name="Kurnit D.M."/>
        </authorList>
    </citation>
    <scope>NUCLEOTIDE SEQUENCE [LARGE SCALE GENOMIC DNA]</scope>
    <source>
        <strain evidence="10 11">DSM 11393</strain>
    </source>
</reference>
<name>A0A1M7S9V5_9BACT</name>
<dbReference type="PANTHER" id="PTHR32063">
    <property type="match status" value="1"/>
</dbReference>
<dbReference type="Pfam" id="PF00873">
    <property type="entry name" value="ACR_tran"/>
    <property type="match status" value="1"/>
</dbReference>
<dbReference type="Gene3D" id="3.30.70.1440">
    <property type="entry name" value="Multidrug efflux transporter AcrB pore domain"/>
    <property type="match status" value="1"/>
</dbReference>
<dbReference type="FunFam" id="3.30.70.1430:FF:000001">
    <property type="entry name" value="Efflux pump membrane transporter"/>
    <property type="match status" value="1"/>
</dbReference>
<evidence type="ECO:0000256" key="5">
    <source>
        <dbReference type="ARBA" id="ARBA00022519"/>
    </source>
</evidence>
<dbReference type="SUPFAM" id="SSF82714">
    <property type="entry name" value="Multidrug efflux transporter AcrB TolC docking domain, DN and DC subdomains"/>
    <property type="match status" value="2"/>
</dbReference>
<comment type="subcellular location">
    <subcellularLocation>
        <location evidence="1">Cell inner membrane</location>
        <topology evidence="1">Multi-pass membrane protein</topology>
    </subcellularLocation>
</comment>
<keyword evidence="5" id="KW-0997">Cell inner membrane</keyword>
<evidence type="ECO:0000256" key="8">
    <source>
        <dbReference type="ARBA" id="ARBA00023136"/>
    </source>
</evidence>
<evidence type="ECO:0000313" key="11">
    <source>
        <dbReference type="Proteomes" id="UP000186469"/>
    </source>
</evidence>
<feature type="transmembrane region" description="Helical" evidence="9">
    <location>
        <begin position="892"/>
        <end position="912"/>
    </location>
</feature>
<dbReference type="GO" id="GO:0009636">
    <property type="term" value="P:response to toxic substance"/>
    <property type="evidence" value="ECO:0007669"/>
    <property type="project" value="UniProtKB-ARBA"/>
</dbReference>
<accession>A0A1M7S9V5</accession>
<feature type="transmembrane region" description="Helical" evidence="9">
    <location>
        <begin position="12"/>
        <end position="30"/>
    </location>
</feature>
<evidence type="ECO:0000256" key="9">
    <source>
        <dbReference type="SAM" id="Phobius"/>
    </source>
</evidence>
<dbReference type="Gene3D" id="1.20.1640.10">
    <property type="entry name" value="Multidrug efflux transporter AcrB transmembrane domain"/>
    <property type="match status" value="2"/>
</dbReference>
<evidence type="ECO:0000256" key="1">
    <source>
        <dbReference type="ARBA" id="ARBA00004429"/>
    </source>
</evidence>
<feature type="transmembrane region" description="Helical" evidence="9">
    <location>
        <begin position="534"/>
        <end position="553"/>
    </location>
</feature>
<organism evidence="10 11">
    <name type="scientific">Desulfovibrio litoralis DSM 11393</name>
    <dbReference type="NCBI Taxonomy" id="1121455"/>
    <lineage>
        <taxon>Bacteria</taxon>
        <taxon>Pseudomonadati</taxon>
        <taxon>Thermodesulfobacteriota</taxon>
        <taxon>Desulfovibrionia</taxon>
        <taxon>Desulfovibrionales</taxon>
        <taxon>Desulfovibrionaceae</taxon>
        <taxon>Desulfovibrio</taxon>
    </lineage>
</organism>
<proteinExistence type="inferred from homology"/>
<dbReference type="NCBIfam" id="TIGR00915">
    <property type="entry name" value="2A0602"/>
    <property type="match status" value="1"/>
</dbReference>
<feature type="transmembrane region" description="Helical" evidence="9">
    <location>
        <begin position="367"/>
        <end position="388"/>
    </location>
</feature>
<evidence type="ECO:0000256" key="2">
    <source>
        <dbReference type="ARBA" id="ARBA00010942"/>
    </source>
</evidence>
<dbReference type="InterPro" id="IPR027463">
    <property type="entry name" value="AcrB_DN_DC_subdom"/>
</dbReference>
<feature type="transmembrane region" description="Helical" evidence="9">
    <location>
        <begin position="394"/>
        <end position="414"/>
    </location>
</feature>
<feature type="transmembrane region" description="Helical" evidence="9">
    <location>
        <begin position="966"/>
        <end position="988"/>
    </location>
</feature>
<dbReference type="Gene3D" id="3.30.70.1430">
    <property type="entry name" value="Multidrug efflux transporter AcrB pore domain"/>
    <property type="match status" value="2"/>
</dbReference>
<evidence type="ECO:0000313" key="10">
    <source>
        <dbReference type="EMBL" id="SHN55230.1"/>
    </source>
</evidence>
<keyword evidence="3" id="KW-0813">Transport</keyword>